<dbReference type="PROSITE" id="PS51017">
    <property type="entry name" value="CCT"/>
    <property type="match status" value="1"/>
</dbReference>
<dbReference type="GO" id="GO:0000160">
    <property type="term" value="P:phosphorelay signal transduction system"/>
    <property type="evidence" value="ECO:0007669"/>
    <property type="project" value="UniProtKB-KW"/>
</dbReference>
<dbReference type="InterPro" id="IPR011006">
    <property type="entry name" value="CheY-like_superfamily"/>
</dbReference>
<keyword evidence="6" id="KW-0804">Transcription</keyword>
<keyword evidence="3" id="KW-0902">Two-component regulatory system</keyword>
<reference evidence="12 14" key="1">
    <citation type="journal article" date="2017" name="Nature">
        <title>The sunflower genome provides insights into oil metabolism, flowering and Asterid evolution.</title>
        <authorList>
            <person name="Badouin H."/>
            <person name="Gouzy J."/>
            <person name="Grassa C.J."/>
            <person name="Murat F."/>
            <person name="Staton S.E."/>
            <person name="Cottret L."/>
            <person name="Lelandais-Briere C."/>
            <person name="Owens G.L."/>
            <person name="Carrere S."/>
            <person name="Mayjonade B."/>
            <person name="Legrand L."/>
            <person name="Gill N."/>
            <person name="Kane N.C."/>
            <person name="Bowers J.E."/>
            <person name="Hubner S."/>
            <person name="Bellec A."/>
            <person name="Berard A."/>
            <person name="Berges H."/>
            <person name="Blanchet N."/>
            <person name="Boniface M.C."/>
            <person name="Brunel D."/>
            <person name="Catrice O."/>
            <person name="Chaidir N."/>
            <person name="Claudel C."/>
            <person name="Donnadieu C."/>
            <person name="Faraut T."/>
            <person name="Fievet G."/>
            <person name="Helmstetter N."/>
            <person name="King M."/>
            <person name="Knapp S.J."/>
            <person name="Lai Z."/>
            <person name="Le Paslier M.C."/>
            <person name="Lippi Y."/>
            <person name="Lorenzon L."/>
            <person name="Mandel J.R."/>
            <person name="Marage G."/>
            <person name="Marchand G."/>
            <person name="Marquand E."/>
            <person name="Bret-Mestries E."/>
            <person name="Morien E."/>
            <person name="Nambeesan S."/>
            <person name="Nguyen T."/>
            <person name="Pegot-Espagnet P."/>
            <person name="Pouilly N."/>
            <person name="Raftis F."/>
            <person name="Sallet E."/>
            <person name="Schiex T."/>
            <person name="Thomas J."/>
            <person name="Vandecasteele C."/>
            <person name="Vares D."/>
            <person name="Vear F."/>
            <person name="Vautrin S."/>
            <person name="Crespi M."/>
            <person name="Mangin B."/>
            <person name="Burke J.M."/>
            <person name="Salse J."/>
            <person name="Munos S."/>
            <person name="Vincourt P."/>
            <person name="Rieseberg L.H."/>
            <person name="Langlade N.B."/>
        </authorList>
    </citation>
    <scope>NUCLEOTIDE SEQUENCE [LARGE SCALE GENOMIC DNA]</scope>
    <source>
        <strain evidence="14">cv. SF193</strain>
        <tissue evidence="12">Leaves</tissue>
    </source>
</reference>
<dbReference type="SMART" id="SM00448">
    <property type="entry name" value="REC"/>
    <property type="match status" value="1"/>
</dbReference>
<dbReference type="AlphaFoldDB" id="A0A251U8J8"/>
<dbReference type="Gramene" id="mRNA:HanXRQr2_Chr08g0356521">
    <property type="protein sequence ID" value="mRNA:HanXRQr2_Chr08g0356521"/>
    <property type="gene ID" value="HanXRQr2_Chr08g0356521"/>
</dbReference>
<dbReference type="Gene3D" id="3.40.50.2300">
    <property type="match status" value="1"/>
</dbReference>
<dbReference type="GO" id="GO:0048511">
    <property type="term" value="P:rhythmic process"/>
    <property type="evidence" value="ECO:0007669"/>
    <property type="project" value="UniProtKB-KW"/>
</dbReference>
<evidence type="ECO:0000256" key="9">
    <source>
        <dbReference type="PROSITE-ProRule" id="PRU00357"/>
    </source>
</evidence>
<dbReference type="InterPro" id="IPR010402">
    <property type="entry name" value="CCT_domain"/>
</dbReference>
<evidence type="ECO:0000259" key="11">
    <source>
        <dbReference type="PROSITE" id="PS51017"/>
    </source>
</evidence>
<evidence type="ECO:0000256" key="7">
    <source>
        <dbReference type="ARBA" id="ARBA00023242"/>
    </source>
</evidence>
<evidence type="ECO:0000256" key="8">
    <source>
        <dbReference type="PROSITE-ProRule" id="PRU00169"/>
    </source>
</evidence>
<dbReference type="InParanoid" id="A0A251U8J8"/>
<dbReference type="EMBL" id="CM007897">
    <property type="protein sequence ID" value="OTG19668.1"/>
    <property type="molecule type" value="Genomic_DNA"/>
</dbReference>
<dbReference type="PANTHER" id="PTHR43874">
    <property type="entry name" value="TWO-COMPONENT RESPONSE REGULATOR"/>
    <property type="match status" value="1"/>
</dbReference>
<evidence type="ECO:0000256" key="3">
    <source>
        <dbReference type="ARBA" id="ARBA00023012"/>
    </source>
</evidence>
<dbReference type="Proteomes" id="UP000215914">
    <property type="component" value="Chromosome 8"/>
</dbReference>
<dbReference type="GO" id="GO:0005634">
    <property type="term" value="C:nucleus"/>
    <property type="evidence" value="ECO:0007669"/>
    <property type="project" value="UniProtKB-SubCell"/>
</dbReference>
<evidence type="ECO:0000259" key="10">
    <source>
        <dbReference type="PROSITE" id="PS50110"/>
    </source>
</evidence>
<organism evidence="13 14">
    <name type="scientific">Helianthus annuus</name>
    <name type="common">Common sunflower</name>
    <dbReference type="NCBI Taxonomy" id="4232"/>
    <lineage>
        <taxon>Eukaryota</taxon>
        <taxon>Viridiplantae</taxon>
        <taxon>Streptophyta</taxon>
        <taxon>Embryophyta</taxon>
        <taxon>Tracheophyta</taxon>
        <taxon>Spermatophyta</taxon>
        <taxon>Magnoliopsida</taxon>
        <taxon>eudicotyledons</taxon>
        <taxon>Gunneridae</taxon>
        <taxon>Pentapetalae</taxon>
        <taxon>asterids</taxon>
        <taxon>campanulids</taxon>
        <taxon>Asterales</taxon>
        <taxon>Asteraceae</taxon>
        <taxon>Asteroideae</taxon>
        <taxon>Heliantheae alliance</taxon>
        <taxon>Heliantheae</taxon>
        <taxon>Helianthus</taxon>
    </lineage>
</organism>
<dbReference type="OMA" id="AHASECR"/>
<evidence type="ECO:0000313" key="14">
    <source>
        <dbReference type="Proteomes" id="UP000215914"/>
    </source>
</evidence>
<sequence>MCEMEPRGIPLGGGGGMTGDGFIDRSKVRILLCDNDSNASGDVFTLLCKCSYQVIQVKSPRQVIDALNAEGPNIDIILSEVDLPKAKGLKMLKCIMRKELQRIPVIMMSAQDEVPLVVKCLSLGAADYLVKPLRINELLNLWTHMWRRRRMLGLTEKKTMNCEFDLVLSDHSDAKTTSTVFSDDTDEKSRKSANLEMSLSIHHENEINVTLAHGPADEQLVRLSTDRFGLPETNDYQPGFTGIFVSSPKKSKLKIGQSSAFFTYVNMSKPTRNASGVLASVDEATLLSKAHKESSLCGDVDSPPVNLFAQNIPEKARTCGEHRLNDTQGHYHTQVKETQSQIAEFPNSNSFNPHSAYPYYQHEAMNQVMMPSSSLSMYHAHYPPHHMAGMTSFPYYPSVNLSIQPEQMPHPWSAYGTTSSNNGKGQSQTIDRREAALRKFRQKRKQRCFDKKIRYVNRKKLAERRPRVRGQFVRKVNGIDVDLNGHPVSTDFDDDDDEDEE</sequence>
<dbReference type="EMBL" id="MNCJ02000323">
    <property type="protein sequence ID" value="KAF5796833.1"/>
    <property type="molecule type" value="Genomic_DNA"/>
</dbReference>
<proteinExistence type="inferred from homology"/>
<dbReference type="Pfam" id="PF00072">
    <property type="entry name" value="Response_reg"/>
    <property type="match status" value="1"/>
</dbReference>
<gene>
    <name evidence="13" type="ORF">HannXRQ_Chr08g0236661</name>
    <name evidence="12" type="ORF">HanXRQr2_Chr08g0356521</name>
</gene>
<evidence type="ECO:0000313" key="13">
    <source>
        <dbReference type="EMBL" id="OTG19668.1"/>
    </source>
</evidence>
<keyword evidence="7 9" id="KW-0539">Nucleus</keyword>
<accession>A0A251U8J8</accession>
<evidence type="ECO:0000256" key="2">
    <source>
        <dbReference type="ARBA" id="ARBA00010330"/>
    </source>
</evidence>
<comment type="caution">
    <text evidence="8">Lacks conserved residue(s) required for the propagation of feature annotation.</text>
</comment>
<dbReference type="STRING" id="4232.A0A251U8J8"/>
<dbReference type="PANTHER" id="PTHR43874:SF118">
    <property type="entry name" value="CCT DOMAIN, CHEY-LIKE SUPERFAMILY-RELATED"/>
    <property type="match status" value="1"/>
</dbReference>
<keyword evidence="5" id="KW-0090">Biological rhythms</keyword>
<keyword evidence="4" id="KW-0805">Transcription regulation</keyword>
<comment type="similarity">
    <text evidence="2">Belongs to the ARR-like family.</text>
</comment>
<name>A0A251U8J8_HELAN</name>
<dbReference type="Pfam" id="PF06203">
    <property type="entry name" value="CCT"/>
    <property type="match status" value="1"/>
</dbReference>
<evidence type="ECO:0000256" key="6">
    <source>
        <dbReference type="ARBA" id="ARBA00023163"/>
    </source>
</evidence>
<feature type="domain" description="CCT" evidence="11">
    <location>
        <begin position="433"/>
        <end position="475"/>
    </location>
</feature>
<protein>
    <submittedName>
        <fullName evidence="13">Putative CCT domain, CheY-like superfamily</fullName>
    </submittedName>
    <submittedName>
        <fullName evidence="12">Response regulator and transcription factor RR-A-type family</fullName>
    </submittedName>
</protein>
<comment type="subcellular location">
    <subcellularLocation>
        <location evidence="1 9">Nucleus</location>
    </subcellularLocation>
</comment>
<dbReference type="GO" id="GO:0009736">
    <property type="term" value="P:cytokinin-activated signaling pathway"/>
    <property type="evidence" value="ECO:0007669"/>
    <property type="project" value="InterPro"/>
</dbReference>
<feature type="domain" description="Response regulatory" evidence="10">
    <location>
        <begin position="29"/>
        <end position="146"/>
    </location>
</feature>
<evidence type="ECO:0000313" key="12">
    <source>
        <dbReference type="EMBL" id="KAF5796833.1"/>
    </source>
</evidence>
<evidence type="ECO:0000256" key="1">
    <source>
        <dbReference type="ARBA" id="ARBA00004123"/>
    </source>
</evidence>
<reference evidence="12" key="3">
    <citation type="submission" date="2020-06" db="EMBL/GenBank/DDBJ databases">
        <title>Helianthus annuus Genome sequencing and assembly Release 2.</title>
        <authorList>
            <person name="Gouzy J."/>
            <person name="Langlade N."/>
            <person name="Munos S."/>
        </authorList>
    </citation>
    <scope>NUCLEOTIDE SEQUENCE</scope>
    <source>
        <tissue evidence="12">Leaves</tissue>
    </source>
</reference>
<reference evidence="13" key="2">
    <citation type="submission" date="2017-02" db="EMBL/GenBank/DDBJ databases">
        <title>Sunflower complete genome.</title>
        <authorList>
            <person name="Langlade N."/>
            <person name="Munos S."/>
        </authorList>
    </citation>
    <scope>NUCLEOTIDE SEQUENCE [LARGE SCALE GENOMIC DNA]</scope>
    <source>
        <tissue evidence="13">Leaves</tissue>
    </source>
</reference>
<dbReference type="PROSITE" id="PS50110">
    <property type="entry name" value="RESPONSE_REGULATORY"/>
    <property type="match status" value="1"/>
</dbReference>
<dbReference type="SUPFAM" id="SSF52172">
    <property type="entry name" value="CheY-like"/>
    <property type="match status" value="1"/>
</dbReference>
<dbReference type="InterPro" id="IPR001789">
    <property type="entry name" value="Sig_transdc_resp-reg_receiver"/>
</dbReference>
<evidence type="ECO:0000256" key="5">
    <source>
        <dbReference type="ARBA" id="ARBA00023108"/>
    </source>
</evidence>
<evidence type="ECO:0000256" key="4">
    <source>
        <dbReference type="ARBA" id="ARBA00023015"/>
    </source>
</evidence>
<dbReference type="OrthoDB" id="60033at2759"/>
<keyword evidence="14" id="KW-1185">Reference proteome</keyword>
<dbReference type="FunCoup" id="A0A251U8J8">
    <property type="interactions" value="198"/>
</dbReference>
<dbReference type="InterPro" id="IPR045279">
    <property type="entry name" value="ARR-like"/>
</dbReference>